<proteinExistence type="predicted"/>
<keyword evidence="2" id="KW-0812">Transmembrane</keyword>
<keyword evidence="2" id="KW-1133">Transmembrane helix</keyword>
<name>A0A2T0YB09_9MICC</name>
<protein>
    <recommendedName>
        <fullName evidence="3">DUF8175 domain-containing protein</fullName>
    </recommendedName>
</protein>
<organism evidence="4 5">
    <name type="scientific">Nesterenkonia sandarakina</name>
    <dbReference type="NCBI Taxonomy" id="272918"/>
    <lineage>
        <taxon>Bacteria</taxon>
        <taxon>Bacillati</taxon>
        <taxon>Actinomycetota</taxon>
        <taxon>Actinomycetes</taxon>
        <taxon>Micrococcales</taxon>
        <taxon>Micrococcaceae</taxon>
        <taxon>Nesterenkonia</taxon>
    </lineage>
</organism>
<evidence type="ECO:0000256" key="1">
    <source>
        <dbReference type="SAM" id="MobiDB-lite"/>
    </source>
</evidence>
<feature type="compositionally biased region" description="Acidic residues" evidence="1">
    <location>
        <begin position="59"/>
        <end position="78"/>
    </location>
</feature>
<keyword evidence="2" id="KW-0472">Membrane</keyword>
<dbReference type="RefSeq" id="WP_106124100.1">
    <property type="nucleotide sequence ID" value="NZ_PVTY01000031.1"/>
</dbReference>
<evidence type="ECO:0000313" key="4">
    <source>
        <dbReference type="EMBL" id="PRZ11771.1"/>
    </source>
</evidence>
<dbReference type="OrthoDB" id="4428031at2"/>
<feature type="transmembrane region" description="Helical" evidence="2">
    <location>
        <begin position="12"/>
        <end position="34"/>
    </location>
</feature>
<reference evidence="4 5" key="1">
    <citation type="submission" date="2018-03" db="EMBL/GenBank/DDBJ databases">
        <title>Comparative analysis of microorganisms from saline springs in Andes Mountain Range, Colombia.</title>
        <authorList>
            <person name="Rubin E."/>
        </authorList>
    </citation>
    <scope>NUCLEOTIDE SEQUENCE [LARGE SCALE GENOMIC DNA]</scope>
    <source>
        <strain evidence="4 5">CG 35</strain>
    </source>
</reference>
<comment type="caution">
    <text evidence="4">The sequence shown here is derived from an EMBL/GenBank/DDBJ whole genome shotgun (WGS) entry which is preliminary data.</text>
</comment>
<evidence type="ECO:0000313" key="5">
    <source>
        <dbReference type="Proteomes" id="UP000238217"/>
    </source>
</evidence>
<feature type="region of interest" description="Disordered" evidence="1">
    <location>
        <begin position="35"/>
        <end position="80"/>
    </location>
</feature>
<gene>
    <name evidence="4" type="ORF">BCL67_1312</name>
</gene>
<dbReference type="AlphaFoldDB" id="A0A2T0YB09"/>
<dbReference type="InterPro" id="IPR058488">
    <property type="entry name" value="DUF8175"/>
</dbReference>
<evidence type="ECO:0000259" key="3">
    <source>
        <dbReference type="Pfam" id="PF26526"/>
    </source>
</evidence>
<dbReference type="Pfam" id="PF26526">
    <property type="entry name" value="DUF8175"/>
    <property type="match status" value="1"/>
</dbReference>
<dbReference type="Proteomes" id="UP000238217">
    <property type="component" value="Unassembled WGS sequence"/>
</dbReference>
<evidence type="ECO:0000256" key="2">
    <source>
        <dbReference type="SAM" id="Phobius"/>
    </source>
</evidence>
<dbReference type="EMBL" id="PVTY01000031">
    <property type="protein sequence ID" value="PRZ11771.1"/>
    <property type="molecule type" value="Genomic_DNA"/>
</dbReference>
<keyword evidence="5" id="KW-1185">Reference proteome</keyword>
<accession>A0A2T0YB09</accession>
<feature type="domain" description="DUF8175" evidence="3">
    <location>
        <begin position="65"/>
        <end position="237"/>
    </location>
</feature>
<sequence length="240" mass="25930">MARTQKQSGGRSWIFWGAGLLIAVVVVVVGLLTIPTGSDDEPDEEPAAQNTDSPAPEPVEPDDEEPAGEVSQCEDMEADSAFPTEAPEFEWEDFDGVEEFALPVSEEHGPAVQEDGFWRCFSQTPAGAAFAAPHLYASLTLGGHLDAAIDSPGARAAMPDDLQQSRENVAALIRGFRIVDSSDEEATVEMWGAAPDGSADLVFVFDLVWDEEANDWRLDLAGGEPSVEVIENTSDYTEWR</sequence>